<dbReference type="PANTHER" id="PTHR34075:SF5">
    <property type="entry name" value="BLR3430 PROTEIN"/>
    <property type="match status" value="1"/>
</dbReference>
<gene>
    <name evidence="1" type="ORF">ACFP3V_05585</name>
</gene>
<keyword evidence="2" id="KW-1185">Reference proteome</keyword>
<dbReference type="PANTHER" id="PTHR34075">
    <property type="entry name" value="BLR3430 PROTEIN"/>
    <property type="match status" value="1"/>
</dbReference>
<dbReference type="SUPFAM" id="SSF50249">
    <property type="entry name" value="Nucleic acid-binding proteins"/>
    <property type="match status" value="1"/>
</dbReference>
<name>A0ABW1FWT3_9ACTN</name>
<organism evidence="1 2">
    <name type="scientific">Streptacidiphilus monticola</name>
    <dbReference type="NCBI Taxonomy" id="2161674"/>
    <lineage>
        <taxon>Bacteria</taxon>
        <taxon>Bacillati</taxon>
        <taxon>Actinomycetota</taxon>
        <taxon>Actinomycetes</taxon>
        <taxon>Kitasatosporales</taxon>
        <taxon>Streptomycetaceae</taxon>
        <taxon>Streptacidiphilus</taxon>
    </lineage>
</organism>
<dbReference type="Proteomes" id="UP001596174">
    <property type="component" value="Unassembled WGS sequence"/>
</dbReference>
<dbReference type="RefSeq" id="WP_380580354.1">
    <property type="nucleotide sequence ID" value="NZ_JBHSQJ010000016.1"/>
</dbReference>
<evidence type="ECO:0000313" key="2">
    <source>
        <dbReference type="Proteomes" id="UP001596174"/>
    </source>
</evidence>
<sequence>MPQTLVRDTAVAEPLWYQRCRWCGNPAFQRLLCPTCASTDLVRSPSEGRGTVLRATVQFRNTPAERVVALVDMAEGFRLQAVVDAPVYAVKPGVQVRLTAVTGSELVFQIGESEPAARQLAVADRHFTA</sequence>
<comment type="caution">
    <text evidence="1">The sequence shown here is derived from an EMBL/GenBank/DDBJ whole genome shotgun (WGS) entry which is preliminary data.</text>
</comment>
<protein>
    <submittedName>
        <fullName evidence="1">Zn-ribbon domain-containing OB-fold protein</fullName>
    </submittedName>
</protein>
<accession>A0ABW1FWT3</accession>
<proteinExistence type="predicted"/>
<dbReference type="InterPro" id="IPR052513">
    <property type="entry name" value="Thioester_dehydratase-like"/>
</dbReference>
<reference evidence="2" key="1">
    <citation type="journal article" date="2019" name="Int. J. Syst. Evol. Microbiol.">
        <title>The Global Catalogue of Microorganisms (GCM) 10K type strain sequencing project: providing services to taxonomists for standard genome sequencing and annotation.</title>
        <authorList>
            <consortium name="The Broad Institute Genomics Platform"/>
            <consortium name="The Broad Institute Genome Sequencing Center for Infectious Disease"/>
            <person name="Wu L."/>
            <person name="Ma J."/>
        </authorList>
    </citation>
    <scope>NUCLEOTIDE SEQUENCE [LARGE SCALE GENOMIC DNA]</scope>
    <source>
        <strain evidence="2">JCM 4816</strain>
    </source>
</reference>
<dbReference type="EMBL" id="JBHSQJ010000016">
    <property type="protein sequence ID" value="MFC5906688.1"/>
    <property type="molecule type" value="Genomic_DNA"/>
</dbReference>
<evidence type="ECO:0000313" key="1">
    <source>
        <dbReference type="EMBL" id="MFC5906688.1"/>
    </source>
</evidence>
<dbReference type="InterPro" id="IPR012340">
    <property type="entry name" value="NA-bd_OB-fold"/>
</dbReference>